<name>A0AAU8JK31_9CYAN</name>
<evidence type="ECO:0000313" key="1">
    <source>
        <dbReference type="EMBL" id="XCM39215.1"/>
    </source>
</evidence>
<gene>
    <name evidence="1" type="ORF">ABWT76_002120</name>
</gene>
<dbReference type="RefSeq" id="WP_054469384.1">
    <property type="nucleotide sequence ID" value="NZ_CP159837.1"/>
</dbReference>
<sequence length="139" mass="16025">MNAAEQVKNFELASKIAAVVNLFKSEFPDVRSDLKPWMNDPETKELVDPDSIDIGFHFPGRSHSFQSRSILVQIRFYEDPLEKHRRAIGVEAAGYDHQGQQWRFSTIENWRFVGTTAPTPEVAQKLKNFCHKIFEVFNG</sequence>
<dbReference type="AlphaFoldDB" id="A0AAU8JK31"/>
<protein>
    <submittedName>
        <fullName evidence="1">Uncharacterized protein</fullName>
    </submittedName>
</protein>
<proteinExistence type="predicted"/>
<dbReference type="EMBL" id="CP159837">
    <property type="protein sequence ID" value="XCM39215.1"/>
    <property type="molecule type" value="Genomic_DNA"/>
</dbReference>
<reference evidence="1" key="1">
    <citation type="submission" date="2024-07" db="EMBL/GenBank/DDBJ databases">
        <authorList>
            <person name="Kim Y.J."/>
            <person name="Jeong J.Y."/>
        </authorList>
    </citation>
    <scope>NUCLEOTIDE SEQUENCE</scope>
    <source>
        <strain evidence="1">GIHE-MW2</strain>
    </source>
</reference>
<organism evidence="1">
    <name type="scientific">Planktothricoides raciborskii GIHE-MW2</name>
    <dbReference type="NCBI Taxonomy" id="2792601"/>
    <lineage>
        <taxon>Bacteria</taxon>
        <taxon>Bacillati</taxon>
        <taxon>Cyanobacteriota</taxon>
        <taxon>Cyanophyceae</taxon>
        <taxon>Oscillatoriophycideae</taxon>
        <taxon>Oscillatoriales</taxon>
        <taxon>Oscillatoriaceae</taxon>
        <taxon>Planktothricoides</taxon>
    </lineage>
</organism>
<accession>A0AAU8JK31</accession>